<evidence type="ECO:0000256" key="1">
    <source>
        <dbReference type="ARBA" id="ARBA00010062"/>
    </source>
</evidence>
<dbReference type="Pfam" id="PF13458">
    <property type="entry name" value="Peripla_BP_6"/>
    <property type="match status" value="1"/>
</dbReference>
<evidence type="ECO:0000259" key="4">
    <source>
        <dbReference type="Pfam" id="PF13458"/>
    </source>
</evidence>
<keyword evidence="2 3" id="KW-0732">Signal</keyword>
<dbReference type="AlphaFoldDB" id="A0A255GL60"/>
<dbReference type="RefSeq" id="WP_094365452.1">
    <property type="nucleotide sequence ID" value="NZ_NMVQ01000047.1"/>
</dbReference>
<feature type="chain" id="PRO_5038530619" evidence="3">
    <location>
        <begin position="22"/>
        <end position="403"/>
    </location>
</feature>
<keyword evidence="6" id="KW-1185">Reference proteome</keyword>
<comment type="caution">
    <text evidence="5">The sequence shown here is derived from an EMBL/GenBank/DDBJ whole genome shotgun (WGS) entry which is preliminary data.</text>
</comment>
<gene>
    <name evidence="5" type="ORF">CGZ93_17530</name>
</gene>
<proteinExistence type="inferred from homology"/>
<dbReference type="OrthoDB" id="7337537at2"/>
<dbReference type="EMBL" id="NMVQ01000047">
    <property type="protein sequence ID" value="OYO16565.1"/>
    <property type="molecule type" value="Genomic_DNA"/>
</dbReference>
<comment type="similarity">
    <text evidence="1">Belongs to the leucine-binding protein family.</text>
</comment>
<evidence type="ECO:0000313" key="5">
    <source>
        <dbReference type="EMBL" id="OYO16565.1"/>
    </source>
</evidence>
<name>A0A255GL60_9ACTN</name>
<dbReference type="Proteomes" id="UP000216311">
    <property type="component" value="Unassembled WGS sequence"/>
</dbReference>
<evidence type="ECO:0000256" key="2">
    <source>
        <dbReference type="ARBA" id="ARBA00022729"/>
    </source>
</evidence>
<sequence>MKSIRILSVAAAAVLALSACGGADKPTATRTTPALTGEPIIFGVQQDSHGPAAAYSPIAAKTIKHAADQINEQGGLLGRPVKVIVEEDESDPTKAPSVARKLIDGGAHVLFTTTSSAAIVQTKAVAQQAKKPNMAALALTPSLVSPPDHDYMYTLANPLADWTQVYCGAFKAKGYQKLAVLSDASVTIQGLQKVLMPEFAKCINVVANESAPVDTADLNAQVAKIKAADPDVVLVDSVGGNFEVLAQTTLSQQLPKVQRFSVASIGNQPDTWKLAQPGAFKGMVFMGSLDTANNDRTKQLQKFLAERNGEKYQMTAYDAQAWDSVQMVKRAIQKSNSTDGEKINQALQSGEPLPSSFGGANFQLTFTSSKHLGSNGLCGLVLTEFGSNNKPEGPWAGYQPPCK</sequence>
<dbReference type="InterPro" id="IPR028082">
    <property type="entry name" value="Peripla_BP_I"/>
</dbReference>
<accession>A0A255GL60</accession>
<evidence type="ECO:0000256" key="3">
    <source>
        <dbReference type="SAM" id="SignalP"/>
    </source>
</evidence>
<protein>
    <submittedName>
        <fullName evidence="5">ABC transporter substrate-binding protein</fullName>
    </submittedName>
</protein>
<feature type="domain" description="Leucine-binding protein" evidence="4">
    <location>
        <begin position="40"/>
        <end position="361"/>
    </location>
</feature>
<evidence type="ECO:0000313" key="6">
    <source>
        <dbReference type="Proteomes" id="UP000216311"/>
    </source>
</evidence>
<dbReference type="PROSITE" id="PS51257">
    <property type="entry name" value="PROKAR_LIPOPROTEIN"/>
    <property type="match status" value="1"/>
</dbReference>
<dbReference type="Gene3D" id="3.40.50.2300">
    <property type="match status" value="2"/>
</dbReference>
<dbReference type="InterPro" id="IPR028081">
    <property type="entry name" value="Leu-bd"/>
</dbReference>
<dbReference type="PANTHER" id="PTHR30483:SF6">
    <property type="entry name" value="PERIPLASMIC BINDING PROTEIN OF ABC TRANSPORTER FOR NATURAL AMINO ACIDS"/>
    <property type="match status" value="1"/>
</dbReference>
<reference evidence="5 6" key="1">
    <citation type="submission" date="2017-07" db="EMBL/GenBank/DDBJ databases">
        <title>Draft whole genome sequences of clinical Proprionibacteriaceae strains.</title>
        <authorList>
            <person name="Bernier A.-M."/>
            <person name="Bernard K."/>
            <person name="Domingo M.-C."/>
        </authorList>
    </citation>
    <scope>NUCLEOTIDE SEQUENCE [LARGE SCALE GENOMIC DNA]</scope>
    <source>
        <strain evidence="5 6">NML 130396</strain>
    </source>
</reference>
<dbReference type="PANTHER" id="PTHR30483">
    <property type="entry name" value="LEUCINE-SPECIFIC-BINDING PROTEIN"/>
    <property type="match status" value="1"/>
</dbReference>
<organism evidence="5 6">
    <name type="scientific">Enemella dayhoffiae</name>
    <dbReference type="NCBI Taxonomy" id="2016507"/>
    <lineage>
        <taxon>Bacteria</taxon>
        <taxon>Bacillati</taxon>
        <taxon>Actinomycetota</taxon>
        <taxon>Actinomycetes</taxon>
        <taxon>Propionibacteriales</taxon>
        <taxon>Propionibacteriaceae</taxon>
        <taxon>Enemella</taxon>
    </lineage>
</organism>
<feature type="signal peptide" evidence="3">
    <location>
        <begin position="1"/>
        <end position="21"/>
    </location>
</feature>
<dbReference type="InterPro" id="IPR051010">
    <property type="entry name" value="BCAA_transport"/>
</dbReference>
<dbReference type="SUPFAM" id="SSF53822">
    <property type="entry name" value="Periplasmic binding protein-like I"/>
    <property type="match status" value="1"/>
</dbReference>